<dbReference type="AlphaFoldDB" id="J3NDW6"/>
<proteinExistence type="predicted"/>
<dbReference type="HOGENOM" id="CLU_1920328_0_0_1"/>
<organism evidence="2">
    <name type="scientific">Oryza brachyantha</name>
    <name type="common">malo sina</name>
    <dbReference type="NCBI Taxonomy" id="4533"/>
    <lineage>
        <taxon>Eukaryota</taxon>
        <taxon>Viridiplantae</taxon>
        <taxon>Streptophyta</taxon>
        <taxon>Embryophyta</taxon>
        <taxon>Tracheophyta</taxon>
        <taxon>Spermatophyta</taxon>
        <taxon>Magnoliopsida</taxon>
        <taxon>Liliopsida</taxon>
        <taxon>Poales</taxon>
        <taxon>Poaceae</taxon>
        <taxon>BOP clade</taxon>
        <taxon>Oryzoideae</taxon>
        <taxon>Oryzeae</taxon>
        <taxon>Oryzinae</taxon>
        <taxon>Oryza</taxon>
    </lineage>
</organism>
<dbReference type="EnsemblPlants" id="OB12G21740.1">
    <property type="protein sequence ID" value="OB12G21740.1"/>
    <property type="gene ID" value="OB12G21740"/>
</dbReference>
<evidence type="ECO:0000313" key="3">
    <source>
        <dbReference type="Proteomes" id="UP000006038"/>
    </source>
</evidence>
<reference evidence="2" key="2">
    <citation type="submission" date="2013-04" db="UniProtKB">
        <authorList>
            <consortium name="EnsemblPlants"/>
        </authorList>
    </citation>
    <scope>IDENTIFICATION</scope>
</reference>
<dbReference type="Gramene" id="OB12G21740.1">
    <property type="protein sequence ID" value="OB12G21740.1"/>
    <property type="gene ID" value="OB12G21740"/>
</dbReference>
<protein>
    <submittedName>
        <fullName evidence="2">Uncharacterized protein</fullName>
    </submittedName>
</protein>
<evidence type="ECO:0000256" key="1">
    <source>
        <dbReference type="SAM" id="MobiDB-lite"/>
    </source>
</evidence>
<feature type="compositionally biased region" description="Polar residues" evidence="1">
    <location>
        <begin position="112"/>
        <end position="123"/>
    </location>
</feature>
<dbReference type="Proteomes" id="UP000006038">
    <property type="component" value="Chromosome 12"/>
</dbReference>
<sequence length="132" mass="15199">MEVALCRHGLNADEGVAEVRAASRASRREKGEDGGNRAYQVCSTWKKKADKPCIMHAAHNPYKRRRNQQATRWVELVHIGNKQHPMATEEQAQQPSEPAPWQAKSKKRNCMAHTTVTQQPWTNRTRRSKWTK</sequence>
<reference evidence="2" key="1">
    <citation type="journal article" date="2013" name="Nat. Commun.">
        <title>Whole-genome sequencing of Oryza brachyantha reveals mechanisms underlying Oryza genome evolution.</title>
        <authorList>
            <person name="Chen J."/>
            <person name="Huang Q."/>
            <person name="Gao D."/>
            <person name="Wang J."/>
            <person name="Lang Y."/>
            <person name="Liu T."/>
            <person name="Li B."/>
            <person name="Bai Z."/>
            <person name="Luis Goicoechea J."/>
            <person name="Liang C."/>
            <person name="Chen C."/>
            <person name="Zhang W."/>
            <person name="Sun S."/>
            <person name="Liao Y."/>
            <person name="Zhang X."/>
            <person name="Yang L."/>
            <person name="Song C."/>
            <person name="Wang M."/>
            <person name="Shi J."/>
            <person name="Liu G."/>
            <person name="Liu J."/>
            <person name="Zhou H."/>
            <person name="Zhou W."/>
            <person name="Yu Q."/>
            <person name="An N."/>
            <person name="Chen Y."/>
            <person name="Cai Q."/>
            <person name="Wang B."/>
            <person name="Liu B."/>
            <person name="Min J."/>
            <person name="Huang Y."/>
            <person name="Wu H."/>
            <person name="Li Z."/>
            <person name="Zhang Y."/>
            <person name="Yin Y."/>
            <person name="Song W."/>
            <person name="Jiang J."/>
            <person name="Jackson S.A."/>
            <person name="Wing R.A."/>
            <person name="Wang J."/>
            <person name="Chen M."/>
        </authorList>
    </citation>
    <scope>NUCLEOTIDE SEQUENCE [LARGE SCALE GENOMIC DNA]</scope>
    <source>
        <strain evidence="2">cv. IRGC 101232</strain>
    </source>
</reference>
<evidence type="ECO:0000313" key="2">
    <source>
        <dbReference type="EnsemblPlants" id="OB12G21740.1"/>
    </source>
</evidence>
<name>J3NDW6_ORYBR</name>
<accession>J3NDW6</accession>
<feature type="region of interest" description="Disordered" evidence="1">
    <location>
        <begin position="83"/>
        <end position="132"/>
    </location>
</feature>
<keyword evidence="3" id="KW-1185">Reference proteome</keyword>